<dbReference type="EMBL" id="CH408032">
    <property type="protein sequence ID" value="EAQ88242.1"/>
    <property type="molecule type" value="Genomic_DNA"/>
</dbReference>
<dbReference type="RefSeq" id="XP_001224075.1">
    <property type="nucleotide sequence ID" value="XM_001224074.1"/>
</dbReference>
<evidence type="ECO:0000313" key="2">
    <source>
        <dbReference type="EMBL" id="EAQ88242.1"/>
    </source>
</evidence>
<dbReference type="eggNOG" id="ENOG502S0HZ">
    <property type="taxonomic scope" value="Eukaryota"/>
</dbReference>
<evidence type="ECO:0000313" key="3">
    <source>
        <dbReference type="Proteomes" id="UP000001056"/>
    </source>
</evidence>
<dbReference type="OMA" id="HGNDMAN"/>
<reference evidence="3" key="1">
    <citation type="journal article" date="2015" name="Genome Announc.">
        <title>Draft genome sequence of the cellulolytic fungus Chaetomium globosum.</title>
        <authorList>
            <person name="Cuomo C.A."/>
            <person name="Untereiner W.A."/>
            <person name="Ma L.-J."/>
            <person name="Grabherr M."/>
            <person name="Birren B.W."/>
        </authorList>
    </citation>
    <scope>NUCLEOTIDE SEQUENCE [LARGE SCALE GENOMIC DNA]</scope>
    <source>
        <strain evidence="3">ATCC 6205 / CBS 148.51 / DSM 1962 / NBRC 6347 / NRRL 1970</strain>
    </source>
</reference>
<evidence type="ECO:0000256" key="1">
    <source>
        <dbReference type="SAM" id="SignalP"/>
    </source>
</evidence>
<feature type="signal peptide" evidence="1">
    <location>
        <begin position="1"/>
        <end position="21"/>
    </location>
</feature>
<dbReference type="Proteomes" id="UP000001056">
    <property type="component" value="Unassembled WGS sequence"/>
</dbReference>
<dbReference type="OrthoDB" id="5089392at2759"/>
<protein>
    <submittedName>
        <fullName evidence="2">Uncharacterized protein</fullName>
    </submittedName>
</protein>
<gene>
    <name evidence="2" type="ORF">CHGG_04861</name>
</gene>
<accession>Q2H035</accession>
<sequence length="245" mass="26189">MVSLRSLFTGAVALMATAANAAVTPQQITNALGSLTQKAKDLNAPAQSITVLNLPLIIIGQGPFPQTLISGFSDIVSTANVLISQFDGTRPIQRRGRAAAGVTRRGPDADLLDRGYQGLLNILIEKAGLVKKIPVIGQPMAVMLRQVESVIDTITITLINLTESRADELTSEGNSLSGASMSASASTRLSAFNGERRDLQLSPVKRAVWDGTRRATVARIDRALSADDRLPREDSLLPWHSDVPR</sequence>
<keyword evidence="3" id="KW-1185">Reference proteome</keyword>
<dbReference type="GeneID" id="4392690"/>
<proteinExistence type="predicted"/>
<dbReference type="InParanoid" id="Q2H035"/>
<feature type="chain" id="PRO_5004208787" evidence="1">
    <location>
        <begin position="22"/>
        <end position="245"/>
    </location>
</feature>
<dbReference type="VEuPathDB" id="FungiDB:CHGG_04861"/>
<dbReference type="AlphaFoldDB" id="Q2H035"/>
<dbReference type="Pfam" id="PF17615">
    <property type="entry name" value="C166"/>
    <property type="match status" value="1"/>
</dbReference>
<dbReference type="HOGENOM" id="CLU_092498_2_0_1"/>
<name>Q2H035_CHAGB</name>
<keyword evidence="1" id="KW-0732">Signal</keyword>
<organism evidence="2 3">
    <name type="scientific">Chaetomium globosum (strain ATCC 6205 / CBS 148.51 / DSM 1962 / NBRC 6347 / NRRL 1970)</name>
    <name type="common">Soil fungus</name>
    <dbReference type="NCBI Taxonomy" id="306901"/>
    <lineage>
        <taxon>Eukaryota</taxon>
        <taxon>Fungi</taxon>
        <taxon>Dikarya</taxon>
        <taxon>Ascomycota</taxon>
        <taxon>Pezizomycotina</taxon>
        <taxon>Sordariomycetes</taxon>
        <taxon>Sordariomycetidae</taxon>
        <taxon>Sordariales</taxon>
        <taxon>Chaetomiaceae</taxon>
        <taxon>Chaetomium</taxon>
    </lineage>
</organism>